<dbReference type="PANTHER" id="PTHR34979:SF1">
    <property type="entry name" value="INNER MEMBRANE PROTEIN YGAZ"/>
    <property type="match status" value="1"/>
</dbReference>
<feature type="transmembrane region" description="Helical" evidence="8">
    <location>
        <begin position="130"/>
        <end position="154"/>
    </location>
</feature>
<evidence type="ECO:0000256" key="8">
    <source>
        <dbReference type="SAM" id="Phobius"/>
    </source>
</evidence>
<evidence type="ECO:0000256" key="1">
    <source>
        <dbReference type="ARBA" id="ARBA00004651"/>
    </source>
</evidence>
<keyword evidence="4" id="KW-1003">Cell membrane</keyword>
<sequence length="230" mass="25033">MQETSQFKQGLVAGVPIMLGYLPIAITYGVLAKQAGLTLLELTSMSVLVYAGAAQFMGTNMLVLGAGVVEIVLATFVLNFRHFVLSLSFMYQSRSFPHRWRALLALGLTDETFSVASLKTKQTKEVKGYYFYGALFLQAYLSWVIGSIIGGIVGNVMPTSISQSLGIALYAMFIALLVPSVTKNLKYGAVAILAMVLNYTFGHILQDGWAIVLSTIIASFFGSFLVRRQS</sequence>
<evidence type="ECO:0000256" key="2">
    <source>
        <dbReference type="ARBA" id="ARBA00010735"/>
    </source>
</evidence>
<feature type="transmembrane region" description="Helical" evidence="8">
    <location>
        <begin position="160"/>
        <end position="178"/>
    </location>
</feature>
<evidence type="ECO:0000256" key="6">
    <source>
        <dbReference type="ARBA" id="ARBA00022989"/>
    </source>
</evidence>
<dbReference type="RefSeq" id="WP_091498177.1">
    <property type="nucleotide sequence ID" value="NZ_FODJ01000008.1"/>
</dbReference>
<feature type="transmembrane region" description="Helical" evidence="8">
    <location>
        <begin position="61"/>
        <end position="80"/>
    </location>
</feature>
<keyword evidence="7 8" id="KW-0472">Membrane</keyword>
<reference evidence="9 10" key="1">
    <citation type="submission" date="2016-10" db="EMBL/GenBank/DDBJ databases">
        <authorList>
            <person name="de Groot N.N."/>
        </authorList>
    </citation>
    <scope>NUCLEOTIDE SEQUENCE [LARGE SCALE GENOMIC DNA]</scope>
    <source>
        <strain evidence="9 10">CGMCC 1.10434</strain>
    </source>
</reference>
<gene>
    <name evidence="9" type="ORF">SAMN04488134_10811</name>
</gene>
<feature type="transmembrane region" description="Helical" evidence="8">
    <location>
        <begin position="37"/>
        <end position="54"/>
    </location>
</feature>
<name>A0A1H8Q231_9BACI</name>
<dbReference type="Proteomes" id="UP000199300">
    <property type="component" value="Unassembled WGS sequence"/>
</dbReference>
<evidence type="ECO:0000313" key="9">
    <source>
        <dbReference type="EMBL" id="SEO48136.1"/>
    </source>
</evidence>
<dbReference type="OrthoDB" id="3177005at2"/>
<feature type="transmembrane region" description="Helical" evidence="8">
    <location>
        <begin position="208"/>
        <end position="226"/>
    </location>
</feature>
<dbReference type="InterPro" id="IPR011606">
    <property type="entry name" value="Brnchd-chn_aa_trnsp_permease"/>
</dbReference>
<dbReference type="GO" id="GO:0005886">
    <property type="term" value="C:plasma membrane"/>
    <property type="evidence" value="ECO:0007669"/>
    <property type="project" value="UniProtKB-SubCell"/>
</dbReference>
<accession>A0A1H8Q231</accession>
<evidence type="ECO:0000256" key="3">
    <source>
        <dbReference type="ARBA" id="ARBA00022448"/>
    </source>
</evidence>
<dbReference type="Pfam" id="PF03591">
    <property type="entry name" value="AzlC"/>
    <property type="match status" value="1"/>
</dbReference>
<dbReference type="EMBL" id="FODJ01000008">
    <property type="protein sequence ID" value="SEO48136.1"/>
    <property type="molecule type" value="Genomic_DNA"/>
</dbReference>
<keyword evidence="6 8" id="KW-1133">Transmembrane helix</keyword>
<organism evidence="9 10">
    <name type="scientific">Amphibacillus marinus</name>
    <dbReference type="NCBI Taxonomy" id="872970"/>
    <lineage>
        <taxon>Bacteria</taxon>
        <taxon>Bacillati</taxon>
        <taxon>Bacillota</taxon>
        <taxon>Bacilli</taxon>
        <taxon>Bacillales</taxon>
        <taxon>Bacillaceae</taxon>
        <taxon>Amphibacillus</taxon>
    </lineage>
</organism>
<feature type="transmembrane region" description="Helical" evidence="8">
    <location>
        <begin position="12"/>
        <end position="31"/>
    </location>
</feature>
<evidence type="ECO:0000256" key="5">
    <source>
        <dbReference type="ARBA" id="ARBA00022692"/>
    </source>
</evidence>
<dbReference type="AlphaFoldDB" id="A0A1H8Q231"/>
<comment type="similarity">
    <text evidence="2">Belongs to the AzlC family.</text>
</comment>
<keyword evidence="5 8" id="KW-0812">Transmembrane</keyword>
<dbReference type="PANTHER" id="PTHR34979">
    <property type="entry name" value="INNER MEMBRANE PROTEIN YGAZ"/>
    <property type="match status" value="1"/>
</dbReference>
<evidence type="ECO:0000313" key="10">
    <source>
        <dbReference type="Proteomes" id="UP000199300"/>
    </source>
</evidence>
<comment type="subcellular location">
    <subcellularLocation>
        <location evidence="1">Cell membrane</location>
        <topology evidence="1">Multi-pass membrane protein</topology>
    </subcellularLocation>
</comment>
<evidence type="ECO:0000256" key="7">
    <source>
        <dbReference type="ARBA" id="ARBA00023136"/>
    </source>
</evidence>
<keyword evidence="3" id="KW-0813">Transport</keyword>
<feature type="transmembrane region" description="Helical" evidence="8">
    <location>
        <begin position="185"/>
        <end position="202"/>
    </location>
</feature>
<keyword evidence="10" id="KW-1185">Reference proteome</keyword>
<proteinExistence type="inferred from homology"/>
<dbReference type="GO" id="GO:1903785">
    <property type="term" value="P:L-valine transmembrane transport"/>
    <property type="evidence" value="ECO:0007669"/>
    <property type="project" value="TreeGrafter"/>
</dbReference>
<evidence type="ECO:0000256" key="4">
    <source>
        <dbReference type="ARBA" id="ARBA00022475"/>
    </source>
</evidence>
<protein>
    <submittedName>
        <fullName evidence="9">4-azaleucine resistance probable transporter AzlC</fullName>
    </submittedName>
</protein>
<dbReference type="STRING" id="872970.SAMN04488134_10811"/>